<feature type="domain" description="Guanylate kinase-like" evidence="3">
    <location>
        <begin position="54"/>
        <end position="250"/>
    </location>
</feature>
<gene>
    <name evidence="4" type="ORF">Pla133_35750</name>
</gene>
<dbReference type="Proteomes" id="UP000316921">
    <property type="component" value="Chromosome"/>
</dbReference>
<proteinExistence type="predicted"/>
<evidence type="ECO:0000256" key="1">
    <source>
        <dbReference type="SAM" id="Coils"/>
    </source>
</evidence>
<evidence type="ECO:0000313" key="5">
    <source>
        <dbReference type="Proteomes" id="UP000316921"/>
    </source>
</evidence>
<protein>
    <submittedName>
        <fullName evidence="4">GTPase Era</fullName>
    </submittedName>
</protein>
<sequence length="579" mass="62943">MTANGWERRLARLRRELDDELEGLWPLVALERRSLELEDLLDDLDRQLARVSAAAVVVLVGATGAGKSTLLNALAGAEIAREGESRPTTSTPTVFAPLDADLSELLAGLDVQPKVVRYDPERALLGGQVLIDAPDTNSVAVEHHATVRAMADRADVLVAVLHRQSVVEEKNVEFLRDFAGRRELVVVLGRADELTERATAELLEQAREVARAKLEVDSVDAFALSARAAREGHGGEGFERFLDRLRDLLRAGRMERVRRHNAIGVAGRIAALVAKVRAETAEDLTSLPDEVAAATRGLAEDVLEEVEARLDLRRSELSSLLAGEAGRRWDGPVGWALRAGTWSTVSAGLGLALARRNPLAAAGVAVGGAAVGKAREATGRRRLEDADTLCPESGDVAERYAQHFGPVRVRAGRLCGEPERLGVPGREQLERDLTEGVAEAWSRLMHRGLPEAAERAAPVWLRWALDLPIYAFAGWLLYRAGEGFLAGDYVGLDFLINGLLLGLAFAFMARLVVRGTLGWRARRLVADVRDHTRLAADRTIEAAAELVSEEVGRSRAALDSIAELDRRWRTALDERSAGD</sequence>
<dbReference type="Gene3D" id="3.40.50.300">
    <property type="entry name" value="P-loop containing nucleotide triphosphate hydrolases"/>
    <property type="match status" value="1"/>
</dbReference>
<dbReference type="SUPFAM" id="SSF52540">
    <property type="entry name" value="P-loop containing nucleoside triphosphate hydrolases"/>
    <property type="match status" value="1"/>
</dbReference>
<keyword evidence="1" id="KW-0175">Coiled coil</keyword>
<dbReference type="GO" id="GO:0005525">
    <property type="term" value="F:GTP binding"/>
    <property type="evidence" value="ECO:0007669"/>
    <property type="project" value="InterPro"/>
</dbReference>
<dbReference type="AlphaFoldDB" id="A0A518BNE3"/>
<dbReference type="PROSITE" id="PS50052">
    <property type="entry name" value="GUANYLATE_KINASE_2"/>
    <property type="match status" value="1"/>
</dbReference>
<feature type="coiled-coil region" evidence="1">
    <location>
        <begin position="3"/>
        <end position="54"/>
    </location>
</feature>
<accession>A0A518BNE3</accession>
<evidence type="ECO:0000259" key="3">
    <source>
        <dbReference type="PROSITE" id="PS50052"/>
    </source>
</evidence>
<dbReference type="InterPro" id="IPR006073">
    <property type="entry name" value="GTP-bd"/>
</dbReference>
<keyword evidence="2" id="KW-0472">Membrane</keyword>
<keyword evidence="2" id="KW-1133">Transmembrane helix</keyword>
<dbReference type="InterPro" id="IPR027417">
    <property type="entry name" value="P-loop_NTPase"/>
</dbReference>
<reference evidence="4 5" key="1">
    <citation type="submission" date="2019-02" db="EMBL/GenBank/DDBJ databases">
        <title>Deep-cultivation of Planctomycetes and their phenomic and genomic characterization uncovers novel biology.</title>
        <authorList>
            <person name="Wiegand S."/>
            <person name="Jogler M."/>
            <person name="Boedeker C."/>
            <person name="Pinto D."/>
            <person name="Vollmers J."/>
            <person name="Rivas-Marin E."/>
            <person name="Kohn T."/>
            <person name="Peeters S.H."/>
            <person name="Heuer A."/>
            <person name="Rast P."/>
            <person name="Oberbeckmann S."/>
            <person name="Bunk B."/>
            <person name="Jeske O."/>
            <person name="Meyerdierks A."/>
            <person name="Storesund J.E."/>
            <person name="Kallscheuer N."/>
            <person name="Luecker S."/>
            <person name="Lage O.M."/>
            <person name="Pohl T."/>
            <person name="Merkel B.J."/>
            <person name="Hornburger P."/>
            <person name="Mueller R.-W."/>
            <person name="Bruemmer F."/>
            <person name="Labrenz M."/>
            <person name="Spormann A.M."/>
            <person name="Op den Camp H."/>
            <person name="Overmann J."/>
            <person name="Amann R."/>
            <person name="Jetten M.S.M."/>
            <person name="Mascher T."/>
            <person name="Medema M.H."/>
            <person name="Devos D.P."/>
            <person name="Kaster A.-K."/>
            <person name="Ovreas L."/>
            <person name="Rohde M."/>
            <person name="Galperin M.Y."/>
            <person name="Jogler C."/>
        </authorList>
    </citation>
    <scope>NUCLEOTIDE SEQUENCE [LARGE SCALE GENOMIC DNA]</scope>
    <source>
        <strain evidence="4 5">Pla133</strain>
    </source>
</reference>
<keyword evidence="2" id="KW-0812">Transmembrane</keyword>
<dbReference type="Pfam" id="PF01926">
    <property type="entry name" value="MMR_HSR1"/>
    <property type="match status" value="1"/>
</dbReference>
<evidence type="ECO:0000256" key="2">
    <source>
        <dbReference type="SAM" id="Phobius"/>
    </source>
</evidence>
<keyword evidence="5" id="KW-1185">Reference proteome</keyword>
<dbReference type="InterPro" id="IPR008144">
    <property type="entry name" value="Guanylate_kin-like_dom"/>
</dbReference>
<feature type="transmembrane region" description="Helical" evidence="2">
    <location>
        <begin position="490"/>
        <end position="513"/>
    </location>
</feature>
<dbReference type="EMBL" id="CP036287">
    <property type="protein sequence ID" value="QDU68477.1"/>
    <property type="molecule type" value="Genomic_DNA"/>
</dbReference>
<name>A0A518BNE3_9BACT</name>
<dbReference type="KEGG" id="pbap:Pla133_35750"/>
<organism evidence="4 5">
    <name type="scientific">Engelhardtia mirabilis</name>
    <dbReference type="NCBI Taxonomy" id="2528011"/>
    <lineage>
        <taxon>Bacteria</taxon>
        <taxon>Pseudomonadati</taxon>
        <taxon>Planctomycetota</taxon>
        <taxon>Planctomycetia</taxon>
        <taxon>Planctomycetia incertae sedis</taxon>
        <taxon>Engelhardtia</taxon>
    </lineage>
</organism>
<evidence type="ECO:0000313" key="4">
    <source>
        <dbReference type="EMBL" id="QDU68477.1"/>
    </source>
</evidence>
<dbReference type="RefSeq" id="WP_145067527.1">
    <property type="nucleotide sequence ID" value="NZ_CP036287.1"/>
</dbReference>